<feature type="compositionally biased region" description="Low complexity" evidence="1">
    <location>
        <begin position="37"/>
        <end position="46"/>
    </location>
</feature>
<protein>
    <submittedName>
        <fullName evidence="4">Peptidoglycan-binding domain-containing protein</fullName>
    </submittedName>
</protein>
<keyword evidence="5" id="KW-1185">Reference proteome</keyword>
<comment type="caution">
    <text evidence="4">The sequence shown here is derived from an EMBL/GenBank/DDBJ whole genome shotgun (WGS) entry which is preliminary data.</text>
</comment>
<evidence type="ECO:0000259" key="3">
    <source>
        <dbReference type="Pfam" id="PF01471"/>
    </source>
</evidence>
<dbReference type="InterPro" id="IPR002477">
    <property type="entry name" value="Peptidoglycan-bd-like"/>
</dbReference>
<dbReference type="InterPro" id="IPR009003">
    <property type="entry name" value="Peptidase_S1_PA"/>
</dbReference>
<dbReference type="InterPro" id="IPR036365">
    <property type="entry name" value="PGBD-like_sf"/>
</dbReference>
<dbReference type="Pfam" id="PF01471">
    <property type="entry name" value="PG_binding_1"/>
    <property type="match status" value="1"/>
</dbReference>
<feature type="chain" id="PRO_5047266409" evidence="2">
    <location>
        <begin position="24"/>
        <end position="460"/>
    </location>
</feature>
<proteinExistence type="predicted"/>
<gene>
    <name evidence="4" type="ORF">ACFSOX_13565</name>
</gene>
<evidence type="ECO:0000256" key="1">
    <source>
        <dbReference type="SAM" id="MobiDB-lite"/>
    </source>
</evidence>
<dbReference type="InterPro" id="IPR036366">
    <property type="entry name" value="PGBDSf"/>
</dbReference>
<organism evidence="4 5">
    <name type="scientific">Rhodoplanes azumiensis</name>
    <dbReference type="NCBI Taxonomy" id="1897628"/>
    <lineage>
        <taxon>Bacteria</taxon>
        <taxon>Pseudomonadati</taxon>
        <taxon>Pseudomonadota</taxon>
        <taxon>Alphaproteobacteria</taxon>
        <taxon>Hyphomicrobiales</taxon>
        <taxon>Nitrobacteraceae</taxon>
        <taxon>Rhodoplanes</taxon>
    </lineage>
</organism>
<reference evidence="5" key="1">
    <citation type="journal article" date="2019" name="Int. J. Syst. Evol. Microbiol.">
        <title>The Global Catalogue of Microorganisms (GCM) 10K type strain sequencing project: providing services to taxonomists for standard genome sequencing and annotation.</title>
        <authorList>
            <consortium name="The Broad Institute Genomics Platform"/>
            <consortium name="The Broad Institute Genome Sequencing Center for Infectious Disease"/>
            <person name="Wu L."/>
            <person name="Ma J."/>
        </authorList>
    </citation>
    <scope>NUCLEOTIDE SEQUENCE [LARGE SCALE GENOMIC DNA]</scope>
    <source>
        <strain evidence="5">CGMCC 1.6774</strain>
    </source>
</reference>
<feature type="region of interest" description="Disordered" evidence="1">
    <location>
        <begin position="21"/>
        <end position="52"/>
    </location>
</feature>
<feature type="domain" description="Peptidoglycan binding-like" evidence="3">
    <location>
        <begin position="64"/>
        <end position="114"/>
    </location>
</feature>
<name>A0ABW5AKH3_9BRAD</name>
<evidence type="ECO:0000256" key="2">
    <source>
        <dbReference type="SAM" id="SignalP"/>
    </source>
</evidence>
<accession>A0ABW5AKH3</accession>
<dbReference type="SUPFAM" id="SSF50494">
    <property type="entry name" value="Trypsin-like serine proteases"/>
    <property type="match status" value="1"/>
</dbReference>
<evidence type="ECO:0000313" key="5">
    <source>
        <dbReference type="Proteomes" id="UP001597314"/>
    </source>
</evidence>
<dbReference type="RefSeq" id="WP_378478349.1">
    <property type="nucleotide sequence ID" value="NZ_JBHUIW010000015.1"/>
</dbReference>
<dbReference type="Proteomes" id="UP001597314">
    <property type="component" value="Unassembled WGS sequence"/>
</dbReference>
<sequence>MNRVAPLLVAALLAGTTAGTAPAAAQAPGPAAPPARKPAAPAAATPKPAPKPVTVPAWAGVAEAERMAVQSDLIWTGDYNGVIGPEFGERAFAAVKAFQKRYGFKETGTLDPAERSRLAAAAQAAQAHVGWTMRDDRASGVRLGLPAGLAPQASPAAGGNGTHWQSGKGEVQVDTFRIVGPDVSLSRAFEQQKKEPKTRKPDYAVMKGDFFVVSGFQGLKKFYVRAHGRGTEVRGMALFYDQSLEGTLDPVAVAMSSAFVPFPESTAGVPAPRRRVEYASAVVVSPTGDLVTEARALEQCRSVQVAGRGYAELRATADGLALLRLYGAQNLAALPLAPAGTVGAVGTPAADVTLVGVADPDRQDGAGVVSTLTARTGPGGALATAPPPGFGGAAAIDAGGRLAGVVRVAPTQVAGPGAGGAGLIPADAVRRLLAQDGVTPATSPAGDPKVAVVRVICVRE</sequence>
<feature type="signal peptide" evidence="2">
    <location>
        <begin position="1"/>
        <end position="23"/>
    </location>
</feature>
<dbReference type="SUPFAM" id="SSF47090">
    <property type="entry name" value="PGBD-like"/>
    <property type="match status" value="1"/>
</dbReference>
<dbReference type="EMBL" id="JBHUIW010000015">
    <property type="protein sequence ID" value="MFD2183181.1"/>
    <property type="molecule type" value="Genomic_DNA"/>
</dbReference>
<dbReference type="Gene3D" id="1.10.101.10">
    <property type="entry name" value="PGBD-like superfamily/PGBD"/>
    <property type="match status" value="1"/>
</dbReference>
<keyword evidence="2" id="KW-0732">Signal</keyword>
<evidence type="ECO:0000313" key="4">
    <source>
        <dbReference type="EMBL" id="MFD2183181.1"/>
    </source>
</evidence>